<evidence type="ECO:0000313" key="3">
    <source>
        <dbReference type="EMBL" id="GBC64127.1"/>
    </source>
</evidence>
<dbReference type="Gene3D" id="1.20.5.170">
    <property type="match status" value="1"/>
</dbReference>
<dbReference type="SUPFAM" id="SSF52540">
    <property type="entry name" value="P-loop containing nucleoside triphosphate hydrolases"/>
    <property type="match status" value="1"/>
</dbReference>
<dbReference type="Gene3D" id="3.40.50.300">
    <property type="entry name" value="P-loop containing nucleotide triphosphate hydrolases"/>
    <property type="match status" value="1"/>
</dbReference>
<gene>
    <name evidence="3" type="ORF">DENIS_5145</name>
</gene>
<evidence type="ECO:0000256" key="1">
    <source>
        <dbReference type="SAM" id="Coils"/>
    </source>
</evidence>
<reference evidence="4" key="2">
    <citation type="submission" date="2019-01" db="EMBL/GenBank/DDBJ databases">
        <title>Genome sequence of Desulfonema ishimotonii strain Tokyo 01.</title>
        <authorList>
            <person name="Fukui M."/>
        </authorList>
    </citation>
    <scope>NUCLEOTIDE SEQUENCE [LARGE SCALE GENOMIC DNA]</scope>
    <source>
        <strain evidence="4">Tokyo 01</strain>
    </source>
</reference>
<dbReference type="AlphaFoldDB" id="A0A401G4F9"/>
<proteinExistence type="predicted"/>
<name>A0A401G4F9_9BACT</name>
<comment type="caution">
    <text evidence="3">The sequence shown here is derived from an EMBL/GenBank/DDBJ whole genome shotgun (WGS) entry which is preliminary data.</text>
</comment>
<dbReference type="InterPro" id="IPR027417">
    <property type="entry name" value="P-loop_NTPase"/>
</dbReference>
<evidence type="ECO:0000259" key="2">
    <source>
        <dbReference type="Pfam" id="PF02463"/>
    </source>
</evidence>
<feature type="coiled-coil region" evidence="1">
    <location>
        <begin position="208"/>
        <end position="242"/>
    </location>
</feature>
<feature type="domain" description="RecF/RecN/SMC N-terminal" evidence="2">
    <location>
        <begin position="102"/>
        <end position="516"/>
    </location>
</feature>
<dbReference type="Proteomes" id="UP000288096">
    <property type="component" value="Unassembled WGS sequence"/>
</dbReference>
<dbReference type="EMBL" id="BEXT01000001">
    <property type="protein sequence ID" value="GBC64127.1"/>
    <property type="molecule type" value="Genomic_DNA"/>
</dbReference>
<dbReference type="PANTHER" id="PTHR43977">
    <property type="entry name" value="STRUCTURAL MAINTENANCE OF CHROMOSOMES PROTEIN 3"/>
    <property type="match status" value="1"/>
</dbReference>
<dbReference type="Pfam" id="PF02463">
    <property type="entry name" value="SMC_N"/>
    <property type="match status" value="1"/>
</dbReference>
<dbReference type="SUPFAM" id="SSF57997">
    <property type="entry name" value="Tropomyosin"/>
    <property type="match status" value="1"/>
</dbReference>
<dbReference type="InterPro" id="IPR003395">
    <property type="entry name" value="RecF/RecN/SMC_N"/>
</dbReference>
<protein>
    <submittedName>
        <fullName evidence="3">Chromosome segregation protein SMC</fullName>
    </submittedName>
</protein>
<keyword evidence="4" id="KW-1185">Reference proteome</keyword>
<organism evidence="3 4">
    <name type="scientific">Desulfonema ishimotonii</name>
    <dbReference type="NCBI Taxonomy" id="45657"/>
    <lineage>
        <taxon>Bacteria</taxon>
        <taxon>Pseudomonadati</taxon>
        <taxon>Thermodesulfobacteriota</taxon>
        <taxon>Desulfobacteria</taxon>
        <taxon>Desulfobacterales</taxon>
        <taxon>Desulfococcaceae</taxon>
        <taxon>Desulfonema</taxon>
    </lineage>
</organism>
<feature type="coiled-coil region" evidence="1">
    <location>
        <begin position="19"/>
        <end position="151"/>
    </location>
</feature>
<keyword evidence="1" id="KW-0175">Coiled coil</keyword>
<sequence length="533" mass="60701">MVGGSPEKLSGILLKKQELRTLENQLAETGAVLERARAEQKATEDQVRVLENDLQKKTEQKNAVVQDEIEAQKAVYRTTEELKSARRNLEILGLEQEQLLGEAEDAEEEMEKYNAALGRIGEEVREAQKRVARLSGEIEQVSGEMAGFEERVMDIRLRLTAINAELESNTGSLRRLKSFQEDGASRLEQLSADIERKGLRLIEIRDRVSEHETGLARMYEEMRETEAELAGTEADYQAIDTDLTEKDTAVSEIQRRRETVLQKIRMVEVEQSQRQMRRENVENRTDERYHRPLAAFRPELPRMAGADLPPEKLPEALAQLDKKIKSIGNVNLEAIAEYEALKERFGFLETQRNDLVKAVEDLHKVIRKINRISQERFMKTFEQVNEKMGEVFPRLFQGGTARLILTEPDKPLDSGVEFMVHPPGKKLTRLTLLSGGEKALSAIAFVFSIFLIKPASFCILDEIDAPLDEANVFRFNELLKIIGEKSQIIMITHKRKSMEFADTLFGITMEQQGVSKVVSVNFETVQDDRTVAD</sequence>
<accession>A0A401G4F9</accession>
<evidence type="ECO:0000313" key="4">
    <source>
        <dbReference type="Proteomes" id="UP000288096"/>
    </source>
</evidence>
<reference evidence="4" key="1">
    <citation type="submission" date="2017-11" db="EMBL/GenBank/DDBJ databases">
        <authorList>
            <person name="Watanabe M."/>
            <person name="Kojima H."/>
        </authorList>
    </citation>
    <scope>NUCLEOTIDE SEQUENCE [LARGE SCALE GENOMIC DNA]</scope>
    <source>
        <strain evidence="4">Tokyo 01</strain>
    </source>
</reference>